<dbReference type="PANTHER" id="PTHR46268">
    <property type="entry name" value="STRESS RESPONSE PROTEIN NHAX"/>
    <property type="match status" value="1"/>
</dbReference>
<feature type="region of interest" description="Disordered" evidence="4">
    <location>
        <begin position="22"/>
        <end position="48"/>
    </location>
</feature>
<dbReference type="PANTHER" id="PTHR46268:SF27">
    <property type="entry name" value="UNIVERSAL STRESS PROTEIN RV2623"/>
    <property type="match status" value="1"/>
</dbReference>
<dbReference type="Pfam" id="PF00582">
    <property type="entry name" value="Usp"/>
    <property type="match status" value="1"/>
</dbReference>
<feature type="domain" description="UspA" evidence="5">
    <location>
        <begin position="1"/>
        <end position="127"/>
    </location>
</feature>
<evidence type="ECO:0000256" key="1">
    <source>
        <dbReference type="ARBA" id="ARBA00008791"/>
    </source>
</evidence>
<dbReference type="InterPro" id="IPR014729">
    <property type="entry name" value="Rossmann-like_a/b/a_fold"/>
</dbReference>
<dbReference type="EMBL" id="JBHTHR010000261">
    <property type="protein sequence ID" value="MFD0801619.1"/>
    <property type="molecule type" value="Genomic_DNA"/>
</dbReference>
<evidence type="ECO:0000313" key="7">
    <source>
        <dbReference type="Proteomes" id="UP001596956"/>
    </source>
</evidence>
<proteinExistence type="inferred from homology"/>
<evidence type="ECO:0000256" key="3">
    <source>
        <dbReference type="ARBA" id="ARBA00022840"/>
    </source>
</evidence>
<gene>
    <name evidence="6" type="ORF">ACFQZU_09865</name>
</gene>
<dbReference type="Proteomes" id="UP001596956">
    <property type="component" value="Unassembled WGS sequence"/>
</dbReference>
<reference evidence="7" key="1">
    <citation type="journal article" date="2019" name="Int. J. Syst. Evol. Microbiol.">
        <title>The Global Catalogue of Microorganisms (GCM) 10K type strain sequencing project: providing services to taxonomists for standard genome sequencing and annotation.</title>
        <authorList>
            <consortium name="The Broad Institute Genomics Platform"/>
            <consortium name="The Broad Institute Genome Sequencing Center for Infectious Disease"/>
            <person name="Wu L."/>
            <person name="Ma J."/>
        </authorList>
    </citation>
    <scope>NUCLEOTIDE SEQUENCE [LARGE SCALE GENOMIC DNA]</scope>
    <source>
        <strain evidence="7">CCUG 63369</strain>
    </source>
</reference>
<feature type="non-terminal residue" evidence="6">
    <location>
        <position position="1"/>
    </location>
</feature>
<evidence type="ECO:0000313" key="6">
    <source>
        <dbReference type="EMBL" id="MFD0801619.1"/>
    </source>
</evidence>
<keyword evidence="2" id="KW-0547">Nucleotide-binding</keyword>
<protein>
    <submittedName>
        <fullName evidence="6">Universal stress protein</fullName>
    </submittedName>
</protein>
<dbReference type="Gene3D" id="3.40.50.620">
    <property type="entry name" value="HUPs"/>
    <property type="match status" value="1"/>
</dbReference>
<keyword evidence="3" id="KW-0067">ATP-binding</keyword>
<organism evidence="6 7">
    <name type="scientific">Streptomonospora algeriensis</name>
    <dbReference type="NCBI Taxonomy" id="995084"/>
    <lineage>
        <taxon>Bacteria</taxon>
        <taxon>Bacillati</taxon>
        <taxon>Actinomycetota</taxon>
        <taxon>Actinomycetes</taxon>
        <taxon>Streptosporangiales</taxon>
        <taxon>Nocardiopsidaceae</taxon>
        <taxon>Streptomonospora</taxon>
    </lineage>
</organism>
<evidence type="ECO:0000256" key="2">
    <source>
        <dbReference type="ARBA" id="ARBA00022741"/>
    </source>
</evidence>
<keyword evidence="7" id="KW-1185">Reference proteome</keyword>
<accession>A0ABW3BFU9</accession>
<name>A0ABW3BFU9_9ACTN</name>
<comment type="similarity">
    <text evidence="1">Belongs to the universal stress protein A family.</text>
</comment>
<dbReference type="SUPFAM" id="SSF52402">
    <property type="entry name" value="Adenine nucleotide alpha hydrolases-like"/>
    <property type="match status" value="1"/>
</dbReference>
<evidence type="ECO:0000256" key="4">
    <source>
        <dbReference type="SAM" id="MobiDB-lite"/>
    </source>
</evidence>
<dbReference type="PRINTS" id="PR01438">
    <property type="entry name" value="UNVRSLSTRESS"/>
</dbReference>
<dbReference type="InterPro" id="IPR006015">
    <property type="entry name" value="Universal_stress_UspA"/>
</dbReference>
<dbReference type="InterPro" id="IPR006016">
    <property type="entry name" value="UspA"/>
</dbReference>
<evidence type="ECO:0000259" key="5">
    <source>
        <dbReference type="Pfam" id="PF00582"/>
    </source>
</evidence>
<sequence length="131" mass="13552">WAFAAAAERGAEVRAVAAHGPFSHGRLGSFETPDRYGPDSAEAAAAKEEARRLLSESLAGQREHYPQVAAEEVVTAGHPARVLLDAAEGADLLVVGTRGRGGFTGMLLGSVSQSVLTHSAVPVAVLHADSR</sequence>
<comment type="caution">
    <text evidence="6">The sequence shown here is derived from an EMBL/GenBank/DDBJ whole genome shotgun (WGS) entry which is preliminary data.</text>
</comment>